<evidence type="ECO:0000256" key="2">
    <source>
        <dbReference type="SAM" id="SignalP"/>
    </source>
</evidence>
<feature type="chain" id="PRO_5002168356" description="Protein CPL1-like domain-containing protein" evidence="2">
    <location>
        <begin position="21"/>
        <end position="334"/>
    </location>
</feature>
<dbReference type="Gene3D" id="2.10.50.10">
    <property type="entry name" value="Tumor Necrosis Factor Receptor, subunit A, domain 2"/>
    <property type="match status" value="1"/>
</dbReference>
<dbReference type="HOGENOM" id="CLU_058493_0_0_1"/>
<evidence type="ECO:0000313" key="4">
    <source>
        <dbReference type="EMBL" id="KIO28220.1"/>
    </source>
</evidence>
<protein>
    <recommendedName>
        <fullName evidence="3">Protein CPL1-like domain-containing protein</fullName>
    </recommendedName>
</protein>
<keyword evidence="2" id="KW-0732">Signal</keyword>
<dbReference type="InterPro" id="IPR048661">
    <property type="entry name" value="CPL1-like"/>
</dbReference>
<gene>
    <name evidence="4" type="ORF">M407DRAFT_22553</name>
</gene>
<sequence length="334" mass="34705">MLFSAPGVVLAALLAQSAFATYCPAGKYRVGSGSNYQCLDCPTGQYNPTMSTSTSCQVCPAGKTNTSDHTDCTSCTGQTYSTGGTSCMLCPAGQEVTSNHKGCNKCQPGKFNPTQGGQCQDCPAGKFTSVSGAKSCCDCCAGFYSSNQGSSSCSKCADLGYVYSAAGSDSWNDCKQTRDGGLPDKASSCDQPANNSCPPATPGGPQGSPITRKRRDVECAAGFTACARFFGRGGFDCVDTKNDPESCGGCVGPDGKGTGTDCTTIKGVIVTRCVQGSCVIDSCRKRWIRSLDSTSCDLLPHEIGRPEHTSPYTGGTDAKKMRSSAKRVCRANIY</sequence>
<reference evidence="5" key="2">
    <citation type="submission" date="2015-01" db="EMBL/GenBank/DDBJ databases">
        <title>Evolutionary Origins and Diversification of the Mycorrhizal Mutualists.</title>
        <authorList>
            <consortium name="DOE Joint Genome Institute"/>
            <consortium name="Mycorrhizal Genomics Consortium"/>
            <person name="Kohler A."/>
            <person name="Kuo A."/>
            <person name="Nagy L.G."/>
            <person name="Floudas D."/>
            <person name="Copeland A."/>
            <person name="Barry K.W."/>
            <person name="Cichocki N."/>
            <person name="Veneault-Fourrey C."/>
            <person name="LaButti K."/>
            <person name="Lindquist E.A."/>
            <person name="Lipzen A."/>
            <person name="Lundell T."/>
            <person name="Morin E."/>
            <person name="Murat C."/>
            <person name="Riley R."/>
            <person name="Ohm R."/>
            <person name="Sun H."/>
            <person name="Tunlid A."/>
            <person name="Henrissat B."/>
            <person name="Grigoriev I.V."/>
            <person name="Hibbett D.S."/>
            <person name="Martin F."/>
        </authorList>
    </citation>
    <scope>NUCLEOTIDE SEQUENCE [LARGE SCALE GENOMIC DNA]</scope>
    <source>
        <strain evidence="5">MUT 4182</strain>
    </source>
</reference>
<feature type="domain" description="Protein CPL1-like" evidence="3">
    <location>
        <begin position="235"/>
        <end position="296"/>
    </location>
</feature>
<dbReference type="Pfam" id="PF21671">
    <property type="entry name" value="CPL1-like"/>
    <property type="match status" value="1"/>
</dbReference>
<dbReference type="PANTHER" id="PTHR46967">
    <property type="entry name" value="INSULIN-LIKE GROWTH FACTOR BINDING PROTEIN,N-TERMINAL"/>
    <property type="match status" value="1"/>
</dbReference>
<dbReference type="Proteomes" id="UP000054248">
    <property type="component" value="Unassembled WGS sequence"/>
</dbReference>
<name>A0A0C3QC46_9AGAM</name>
<dbReference type="EMBL" id="KN822997">
    <property type="protein sequence ID" value="KIO28220.1"/>
    <property type="molecule type" value="Genomic_DNA"/>
</dbReference>
<dbReference type="OrthoDB" id="439917at2759"/>
<feature type="compositionally biased region" description="Polar residues" evidence="1">
    <location>
        <begin position="188"/>
        <end position="198"/>
    </location>
</feature>
<organism evidence="4 5">
    <name type="scientific">Tulasnella calospora MUT 4182</name>
    <dbReference type="NCBI Taxonomy" id="1051891"/>
    <lineage>
        <taxon>Eukaryota</taxon>
        <taxon>Fungi</taxon>
        <taxon>Dikarya</taxon>
        <taxon>Basidiomycota</taxon>
        <taxon>Agaricomycotina</taxon>
        <taxon>Agaricomycetes</taxon>
        <taxon>Cantharellales</taxon>
        <taxon>Tulasnellaceae</taxon>
        <taxon>Tulasnella</taxon>
    </lineage>
</organism>
<feature type="region of interest" description="Disordered" evidence="1">
    <location>
        <begin position="185"/>
        <end position="211"/>
    </location>
</feature>
<evidence type="ECO:0000256" key="1">
    <source>
        <dbReference type="SAM" id="MobiDB-lite"/>
    </source>
</evidence>
<dbReference type="SMART" id="SM01411">
    <property type="entry name" value="Ephrin_rec_like"/>
    <property type="match status" value="3"/>
</dbReference>
<dbReference type="AlphaFoldDB" id="A0A0C3QC46"/>
<evidence type="ECO:0000313" key="5">
    <source>
        <dbReference type="Proteomes" id="UP000054248"/>
    </source>
</evidence>
<dbReference type="PANTHER" id="PTHR46967:SF2">
    <property type="entry name" value="SUSHI, VON WILLEBRAND FACTOR TYPE A, EGF AND PENTRAXIN DOMAIN-CONTAINING PROTEIN 1-LIKE"/>
    <property type="match status" value="1"/>
</dbReference>
<dbReference type="InterPro" id="IPR009030">
    <property type="entry name" value="Growth_fac_rcpt_cys_sf"/>
</dbReference>
<reference evidence="4 5" key="1">
    <citation type="submission" date="2014-04" db="EMBL/GenBank/DDBJ databases">
        <authorList>
            <consortium name="DOE Joint Genome Institute"/>
            <person name="Kuo A."/>
            <person name="Girlanda M."/>
            <person name="Perotto S."/>
            <person name="Kohler A."/>
            <person name="Nagy L.G."/>
            <person name="Floudas D."/>
            <person name="Copeland A."/>
            <person name="Barry K.W."/>
            <person name="Cichocki N."/>
            <person name="Veneault-Fourrey C."/>
            <person name="LaButti K."/>
            <person name="Lindquist E.A."/>
            <person name="Lipzen A."/>
            <person name="Lundell T."/>
            <person name="Morin E."/>
            <person name="Murat C."/>
            <person name="Sun H."/>
            <person name="Tunlid A."/>
            <person name="Henrissat B."/>
            <person name="Grigoriev I.V."/>
            <person name="Hibbett D.S."/>
            <person name="Martin F."/>
            <person name="Nordberg H.P."/>
            <person name="Cantor M.N."/>
            <person name="Hua S.X."/>
        </authorList>
    </citation>
    <scope>NUCLEOTIDE SEQUENCE [LARGE SCALE GENOMIC DNA]</scope>
    <source>
        <strain evidence="4 5">MUT 4182</strain>
    </source>
</reference>
<feature type="signal peptide" evidence="2">
    <location>
        <begin position="1"/>
        <end position="20"/>
    </location>
</feature>
<evidence type="ECO:0000259" key="3">
    <source>
        <dbReference type="Pfam" id="PF21671"/>
    </source>
</evidence>
<dbReference type="SUPFAM" id="SSF57184">
    <property type="entry name" value="Growth factor receptor domain"/>
    <property type="match status" value="1"/>
</dbReference>
<proteinExistence type="predicted"/>
<keyword evidence="5" id="KW-1185">Reference proteome</keyword>
<accession>A0A0C3QC46</accession>